<dbReference type="EMBL" id="CAEZYF010000015">
    <property type="protein sequence ID" value="CAB4732594.1"/>
    <property type="molecule type" value="Genomic_DNA"/>
</dbReference>
<dbReference type="Gene3D" id="3.40.109.10">
    <property type="entry name" value="NADH Oxidase"/>
    <property type="match status" value="1"/>
</dbReference>
<dbReference type="GO" id="GO:0016491">
    <property type="term" value="F:oxidoreductase activity"/>
    <property type="evidence" value="ECO:0007669"/>
    <property type="project" value="UniProtKB-KW"/>
</dbReference>
<dbReference type="Pfam" id="PF00881">
    <property type="entry name" value="Nitroreductase"/>
    <property type="match status" value="1"/>
</dbReference>
<comment type="similarity">
    <text evidence="1">Belongs to the nitroreductase family.</text>
</comment>
<dbReference type="EMBL" id="CAFAAV010000030">
    <property type="protein sequence ID" value="CAB4808806.1"/>
    <property type="molecule type" value="Genomic_DNA"/>
</dbReference>
<evidence type="ECO:0000259" key="3">
    <source>
        <dbReference type="Pfam" id="PF00881"/>
    </source>
</evidence>
<evidence type="ECO:0000256" key="1">
    <source>
        <dbReference type="ARBA" id="ARBA00007118"/>
    </source>
</evidence>
<name>A0A6J7LWG6_9ZZZZ</name>
<dbReference type="InterPro" id="IPR029479">
    <property type="entry name" value="Nitroreductase"/>
</dbReference>
<organism evidence="8">
    <name type="scientific">freshwater metagenome</name>
    <dbReference type="NCBI Taxonomy" id="449393"/>
    <lineage>
        <taxon>unclassified sequences</taxon>
        <taxon>metagenomes</taxon>
        <taxon>ecological metagenomes</taxon>
    </lineage>
</organism>
<reference evidence="8" key="1">
    <citation type="submission" date="2020-05" db="EMBL/GenBank/DDBJ databases">
        <authorList>
            <person name="Chiriac C."/>
            <person name="Salcher M."/>
            <person name="Ghai R."/>
            <person name="Kavagutti S V."/>
        </authorList>
    </citation>
    <scope>NUCLEOTIDE SEQUENCE</scope>
</reference>
<keyword evidence="2" id="KW-0560">Oxidoreductase</keyword>
<dbReference type="CDD" id="cd02062">
    <property type="entry name" value="Nitro_FMN_reductase"/>
    <property type="match status" value="1"/>
</dbReference>
<evidence type="ECO:0000256" key="2">
    <source>
        <dbReference type="ARBA" id="ARBA00023002"/>
    </source>
</evidence>
<accession>A0A6J7LWG6</accession>
<dbReference type="SUPFAM" id="SSF55469">
    <property type="entry name" value="FMN-dependent nitroreductase-like"/>
    <property type="match status" value="1"/>
</dbReference>
<evidence type="ECO:0000313" key="5">
    <source>
        <dbReference type="EMBL" id="CAB4732594.1"/>
    </source>
</evidence>
<protein>
    <submittedName>
        <fullName evidence="8">Unannotated protein</fullName>
    </submittedName>
</protein>
<dbReference type="EMBL" id="CAFBOL010000004">
    <property type="protein sequence ID" value="CAB4973240.1"/>
    <property type="molecule type" value="Genomic_DNA"/>
</dbReference>
<dbReference type="AlphaFoldDB" id="A0A6J7LWG6"/>
<sequence>MTRQFAPTSIDPLVVEQLLDLARRAPSAGFSQGLHFLVLTGESLARFWEVTGAGEWFAAKQPGVLQAPIIVLPLADPTAYTERYAEGDKSGHGLDSAANWDVPFWLTDAAMAVQNLLLLVEERGLGALYFGIFRNARILLDALGVPPHVVQVGAVALGERAPDDAPTGSPTKRPRRPIEEIIHHVQW</sequence>
<evidence type="ECO:0000313" key="7">
    <source>
        <dbReference type="EMBL" id="CAB4956393.1"/>
    </source>
</evidence>
<proteinExistence type="inferred from homology"/>
<dbReference type="EMBL" id="CAESGF010000012">
    <property type="protein sequence ID" value="CAB4364284.1"/>
    <property type="molecule type" value="Genomic_DNA"/>
</dbReference>
<dbReference type="EMBL" id="CAFBMT010000032">
    <property type="protein sequence ID" value="CAB4956393.1"/>
    <property type="molecule type" value="Genomic_DNA"/>
</dbReference>
<evidence type="ECO:0000313" key="6">
    <source>
        <dbReference type="EMBL" id="CAB4808806.1"/>
    </source>
</evidence>
<gene>
    <name evidence="5" type="ORF">UFOPK2656_02235</name>
    <name evidence="6" type="ORF">UFOPK3099_00591</name>
    <name evidence="7" type="ORF">UFOPK3651_03209</name>
    <name evidence="8" type="ORF">UFOPK3931_00305</name>
    <name evidence="4" type="ORF">UFOPK4189_02047</name>
</gene>
<dbReference type="PANTHER" id="PTHR43673:SF10">
    <property type="entry name" value="NADH DEHYDROGENASE_NAD(P)H NITROREDUCTASE XCC3605-RELATED"/>
    <property type="match status" value="1"/>
</dbReference>
<dbReference type="InterPro" id="IPR000415">
    <property type="entry name" value="Nitroreductase-like"/>
</dbReference>
<evidence type="ECO:0000313" key="4">
    <source>
        <dbReference type="EMBL" id="CAB4364284.1"/>
    </source>
</evidence>
<dbReference type="PANTHER" id="PTHR43673">
    <property type="entry name" value="NAD(P)H NITROREDUCTASE YDGI-RELATED"/>
    <property type="match status" value="1"/>
</dbReference>
<feature type="domain" description="Nitroreductase" evidence="3">
    <location>
        <begin position="2"/>
        <end position="158"/>
    </location>
</feature>
<evidence type="ECO:0000313" key="8">
    <source>
        <dbReference type="EMBL" id="CAB4973240.1"/>
    </source>
</evidence>